<dbReference type="OrthoDB" id="9809746at2"/>
<keyword evidence="3" id="KW-1185">Reference proteome</keyword>
<protein>
    <submittedName>
        <fullName evidence="2">Thiol-disulfide oxidoreductase</fullName>
    </submittedName>
</protein>
<dbReference type="eggNOG" id="COG1225">
    <property type="taxonomic scope" value="Bacteria"/>
</dbReference>
<feature type="domain" description="Alkyl hydroperoxide reductase subunit C/ Thiol specific antioxidant" evidence="1">
    <location>
        <begin position="9"/>
        <end position="121"/>
    </location>
</feature>
<dbReference type="Gene3D" id="3.40.30.10">
    <property type="entry name" value="Glutaredoxin"/>
    <property type="match status" value="1"/>
</dbReference>
<evidence type="ECO:0000313" key="2">
    <source>
        <dbReference type="EMBL" id="EMR04308.1"/>
    </source>
</evidence>
<dbReference type="InterPro" id="IPR000866">
    <property type="entry name" value="AhpC/TSA"/>
</dbReference>
<dbReference type="CDD" id="cd02970">
    <property type="entry name" value="PRX_like2"/>
    <property type="match status" value="1"/>
</dbReference>
<dbReference type="GO" id="GO:0016209">
    <property type="term" value="F:antioxidant activity"/>
    <property type="evidence" value="ECO:0007669"/>
    <property type="project" value="InterPro"/>
</dbReference>
<accession>M7N6T8</accession>
<evidence type="ECO:0000259" key="1">
    <source>
        <dbReference type="Pfam" id="PF00578"/>
    </source>
</evidence>
<dbReference type="InterPro" id="IPR036249">
    <property type="entry name" value="Thioredoxin-like_sf"/>
</dbReference>
<evidence type="ECO:0000313" key="3">
    <source>
        <dbReference type="Proteomes" id="UP000011910"/>
    </source>
</evidence>
<dbReference type="AlphaFoldDB" id="M7N6T8"/>
<sequence>MRLERNVVAPTFVLRDVFGRTIDLASYADKKVLIAFFRHAGCPFCNLRVHLLTKLHKELQQKGLEMIFFFESKEQIILRSTFHQEVSPVPIISDPEKKWYDAYGLETSLFKSSMGHLTTFVQTALTAKMTGVPLHPMADGESFSTMPAEFLLDRGLVVRELHYSQRLSDRMDLSAIKAFADSEAVPA</sequence>
<dbReference type="EMBL" id="AODQ01000008">
    <property type="protein sequence ID" value="EMR04308.1"/>
    <property type="molecule type" value="Genomic_DNA"/>
</dbReference>
<gene>
    <name evidence="2" type="ORF">ADICEAN_00594</name>
</gene>
<dbReference type="Pfam" id="PF00578">
    <property type="entry name" value="AhpC-TSA"/>
    <property type="match status" value="1"/>
</dbReference>
<dbReference type="Proteomes" id="UP000011910">
    <property type="component" value="Unassembled WGS sequence"/>
</dbReference>
<dbReference type="SUPFAM" id="SSF52833">
    <property type="entry name" value="Thioredoxin-like"/>
    <property type="match status" value="1"/>
</dbReference>
<proteinExistence type="predicted"/>
<dbReference type="GO" id="GO:0016491">
    <property type="term" value="F:oxidoreductase activity"/>
    <property type="evidence" value="ECO:0007669"/>
    <property type="project" value="InterPro"/>
</dbReference>
<comment type="caution">
    <text evidence="2">The sequence shown here is derived from an EMBL/GenBank/DDBJ whole genome shotgun (WGS) entry which is preliminary data.</text>
</comment>
<reference evidence="2 3" key="1">
    <citation type="journal article" date="2013" name="Genome Announc.">
        <title>Draft Genome Sequence of Cesiribacter andamanensis Strain AMV16T, Isolated from a Soil Sample from a Mud Volcano in the Andaman Islands, India.</title>
        <authorList>
            <person name="Shivaji S."/>
            <person name="Ara S."/>
            <person name="Begum Z."/>
            <person name="Srinivas T.N."/>
            <person name="Singh A."/>
            <person name="Kumar Pinnaka A."/>
        </authorList>
    </citation>
    <scope>NUCLEOTIDE SEQUENCE [LARGE SCALE GENOMIC DNA]</scope>
    <source>
        <strain evidence="2 3">AMV16</strain>
    </source>
</reference>
<dbReference type="STRING" id="1279009.ADICEAN_00594"/>
<organism evidence="2 3">
    <name type="scientific">Cesiribacter andamanensis AMV16</name>
    <dbReference type="NCBI Taxonomy" id="1279009"/>
    <lineage>
        <taxon>Bacteria</taxon>
        <taxon>Pseudomonadati</taxon>
        <taxon>Bacteroidota</taxon>
        <taxon>Cytophagia</taxon>
        <taxon>Cytophagales</taxon>
        <taxon>Cesiribacteraceae</taxon>
        <taxon>Cesiribacter</taxon>
    </lineage>
</organism>
<dbReference type="RefSeq" id="WP_009194001.1">
    <property type="nucleotide sequence ID" value="NZ_AODQ01000008.1"/>
</dbReference>
<name>M7N6T8_9BACT</name>